<keyword evidence="2" id="KW-1185">Reference proteome</keyword>
<name>A0ABP6F7F3_9ACTN</name>
<reference evidence="2" key="1">
    <citation type="journal article" date="2019" name="Int. J. Syst. Evol. Microbiol.">
        <title>The Global Catalogue of Microorganisms (GCM) 10K type strain sequencing project: providing services to taxonomists for standard genome sequencing and annotation.</title>
        <authorList>
            <consortium name="The Broad Institute Genomics Platform"/>
            <consortium name="The Broad Institute Genome Sequencing Center for Infectious Disease"/>
            <person name="Wu L."/>
            <person name="Ma J."/>
        </authorList>
    </citation>
    <scope>NUCLEOTIDE SEQUENCE [LARGE SCALE GENOMIC DNA]</scope>
    <source>
        <strain evidence="2">JCM 16374</strain>
    </source>
</reference>
<comment type="caution">
    <text evidence="1">The sequence shown here is derived from an EMBL/GenBank/DDBJ whole genome shotgun (WGS) entry which is preliminary data.</text>
</comment>
<evidence type="ECO:0000313" key="1">
    <source>
        <dbReference type="EMBL" id="GAA2683443.1"/>
    </source>
</evidence>
<dbReference type="RefSeq" id="WP_344582667.1">
    <property type="nucleotide sequence ID" value="NZ_BAAARK010000031.1"/>
</dbReference>
<organism evidence="1 2">
    <name type="scientific">Streptomyces lunalinharesii</name>
    <dbReference type="NCBI Taxonomy" id="333384"/>
    <lineage>
        <taxon>Bacteria</taxon>
        <taxon>Bacillati</taxon>
        <taxon>Actinomycetota</taxon>
        <taxon>Actinomycetes</taxon>
        <taxon>Kitasatosporales</taxon>
        <taxon>Streptomycetaceae</taxon>
        <taxon>Streptomyces</taxon>
    </lineage>
</organism>
<evidence type="ECO:0000313" key="2">
    <source>
        <dbReference type="Proteomes" id="UP001500994"/>
    </source>
</evidence>
<protein>
    <submittedName>
        <fullName evidence="1">Uncharacterized protein</fullName>
    </submittedName>
</protein>
<dbReference type="EMBL" id="BAAARK010000031">
    <property type="protein sequence ID" value="GAA2683443.1"/>
    <property type="molecule type" value="Genomic_DNA"/>
</dbReference>
<sequence length="160" mass="16510">MGAPPSRDAPGPLLAREVLDLAAADAEAGLPLAERVRTWPRIVKAEPQLHVRLLASRLVAYSLAAGTVGTDAATADAAGAVGQCGTRRSKLRYGCWPASQPASQPANQPADRTPAEVARLVARALRLRAGDARPRAEIGQVLPAGAEAGRLDGTVEPLAS</sequence>
<gene>
    <name evidence="1" type="ORF">GCM10009864_65500</name>
</gene>
<proteinExistence type="predicted"/>
<accession>A0ABP6F7F3</accession>
<dbReference type="Proteomes" id="UP001500994">
    <property type="component" value="Unassembled WGS sequence"/>
</dbReference>